<name>A0A1Z4LN46_9CYAN</name>
<protein>
    <submittedName>
        <fullName evidence="3">NAD-dependent epimerase/dehydratase</fullName>
    </submittedName>
</protein>
<keyword evidence="4" id="KW-1185">Reference proteome</keyword>
<dbReference type="AlphaFoldDB" id="A0A1Z4LN46"/>
<proteinExistence type="inferred from homology"/>
<comment type="similarity">
    <text evidence="1">Belongs to the NAD(P)-dependent epimerase/dehydratase family.</text>
</comment>
<evidence type="ECO:0000313" key="3">
    <source>
        <dbReference type="EMBL" id="BAY82518.1"/>
    </source>
</evidence>
<dbReference type="Proteomes" id="UP000218418">
    <property type="component" value="Chromosome"/>
</dbReference>
<dbReference type="EMBL" id="AP018227">
    <property type="protein sequence ID" value="BAY82518.1"/>
    <property type="molecule type" value="Genomic_DNA"/>
</dbReference>
<dbReference type="PANTHER" id="PTHR43000">
    <property type="entry name" value="DTDP-D-GLUCOSE 4,6-DEHYDRATASE-RELATED"/>
    <property type="match status" value="1"/>
</dbReference>
<gene>
    <name evidence="3" type="ORF">NIES267_19990</name>
</gene>
<organism evidence="3 4">
    <name type="scientific">Calothrix parasitica NIES-267</name>
    <dbReference type="NCBI Taxonomy" id="1973488"/>
    <lineage>
        <taxon>Bacteria</taxon>
        <taxon>Bacillati</taxon>
        <taxon>Cyanobacteriota</taxon>
        <taxon>Cyanophyceae</taxon>
        <taxon>Nostocales</taxon>
        <taxon>Calotrichaceae</taxon>
        <taxon>Calothrix</taxon>
    </lineage>
</organism>
<dbReference type="InterPro" id="IPR036291">
    <property type="entry name" value="NAD(P)-bd_dom_sf"/>
</dbReference>
<dbReference type="SUPFAM" id="SSF51735">
    <property type="entry name" value="NAD(P)-binding Rossmann-fold domains"/>
    <property type="match status" value="1"/>
</dbReference>
<evidence type="ECO:0000259" key="2">
    <source>
        <dbReference type="Pfam" id="PF01370"/>
    </source>
</evidence>
<dbReference type="Pfam" id="PF01370">
    <property type="entry name" value="Epimerase"/>
    <property type="match status" value="1"/>
</dbReference>
<dbReference type="InterPro" id="IPR001509">
    <property type="entry name" value="Epimerase_deHydtase"/>
</dbReference>
<evidence type="ECO:0000256" key="1">
    <source>
        <dbReference type="ARBA" id="ARBA00007637"/>
    </source>
</evidence>
<dbReference type="Gene3D" id="3.40.50.720">
    <property type="entry name" value="NAD(P)-binding Rossmann-like Domain"/>
    <property type="match status" value="1"/>
</dbReference>
<feature type="domain" description="NAD-dependent epimerase/dehydratase" evidence="2">
    <location>
        <begin position="4"/>
        <end position="233"/>
    </location>
</feature>
<sequence>MKLLITGASGFLGKYVVTEALRNGFQVSAAIRRTANVKAFPWCNSPNVELISLDLTDPDNSQLENALTGIDAVVHLAAAKQGNYDTQYANTVTATENLLKAMVKANIKRLVAISTFSVFDYLHIPEGEIINEDSPIESQPSQRDIYAQTKLIQESLFRDFEQTNGGKVTILRPGIVYGRNNLWNAHLGINLKSRLLIRIGGNAQLPLTYVENCAQAIVKACIHQETIGKTLNIIDNDLPTQEVYAEKISKLLPSQPATVPVNWTLMRLLSRSAWLTNRLLFLGKIKLPGIFVPARLEARFKPFRYSNNNAQQVLNWQPQYTLDEALKRSCSDVDLLSESAKVLSN</sequence>
<dbReference type="OrthoDB" id="9807212at2"/>
<accession>A0A1Z4LN46</accession>
<reference evidence="3 4" key="1">
    <citation type="submission" date="2017-06" db="EMBL/GenBank/DDBJ databases">
        <title>Genome sequencing of cyanobaciteial culture collection at National Institute for Environmental Studies (NIES).</title>
        <authorList>
            <person name="Hirose Y."/>
            <person name="Shimura Y."/>
            <person name="Fujisawa T."/>
            <person name="Nakamura Y."/>
            <person name="Kawachi M."/>
        </authorList>
    </citation>
    <scope>NUCLEOTIDE SEQUENCE [LARGE SCALE GENOMIC DNA]</scope>
    <source>
        <strain evidence="3 4">NIES-267</strain>
    </source>
</reference>
<evidence type="ECO:0000313" key="4">
    <source>
        <dbReference type="Proteomes" id="UP000218418"/>
    </source>
</evidence>